<dbReference type="InterPro" id="IPR036213">
    <property type="entry name" value="Calpain_III_sf"/>
</dbReference>
<dbReference type="Pfam" id="PF01067">
    <property type="entry name" value="Calpain_III"/>
    <property type="match status" value="1"/>
</dbReference>
<protein>
    <submittedName>
        <fullName evidence="12">Calpain 8</fullName>
    </submittedName>
</protein>
<dbReference type="GO" id="GO:0046872">
    <property type="term" value="F:metal ion binding"/>
    <property type="evidence" value="ECO:0007669"/>
    <property type="project" value="UniProtKB-KW"/>
</dbReference>
<evidence type="ECO:0000259" key="11">
    <source>
        <dbReference type="PROSITE" id="PS50203"/>
    </source>
</evidence>
<dbReference type="InterPro" id="IPR011992">
    <property type="entry name" value="EF-hand-dom_pair"/>
</dbReference>
<reference evidence="12" key="1">
    <citation type="submission" date="2025-08" db="UniProtKB">
        <authorList>
            <consortium name="Ensembl"/>
        </authorList>
    </citation>
    <scope>IDENTIFICATION</scope>
</reference>
<dbReference type="CDD" id="cd00044">
    <property type="entry name" value="CysPc"/>
    <property type="match status" value="1"/>
</dbReference>
<dbReference type="InterPro" id="IPR022683">
    <property type="entry name" value="Calpain_III"/>
</dbReference>
<dbReference type="Gene3D" id="2.60.120.380">
    <property type="match status" value="1"/>
</dbReference>
<dbReference type="SUPFAM" id="SSF54001">
    <property type="entry name" value="Cysteine proteinases"/>
    <property type="match status" value="1"/>
</dbReference>
<dbReference type="SUPFAM" id="SSF47473">
    <property type="entry name" value="EF-hand"/>
    <property type="match status" value="1"/>
</dbReference>
<dbReference type="InterPro" id="IPR022684">
    <property type="entry name" value="Calpain_cysteine_protease"/>
</dbReference>
<dbReference type="PRINTS" id="PR00704">
    <property type="entry name" value="CALPAIN"/>
</dbReference>
<keyword evidence="7" id="KW-0106">Calcium</keyword>
<dbReference type="FunFam" id="3.90.70.10:FF:000001">
    <property type="entry name" value="Calpain-1 catalytic subunit"/>
    <property type="match status" value="1"/>
</dbReference>
<evidence type="ECO:0000313" key="12">
    <source>
        <dbReference type="Ensembl" id="ENSCRFP00000014371.1"/>
    </source>
</evidence>
<dbReference type="GO" id="GO:0006508">
    <property type="term" value="P:proteolysis"/>
    <property type="evidence" value="ECO:0007669"/>
    <property type="project" value="UniProtKB-KW"/>
</dbReference>
<evidence type="ECO:0000256" key="9">
    <source>
        <dbReference type="PIRSR" id="PIRSR622684-1"/>
    </source>
</evidence>
<dbReference type="FunFam" id="2.60.120.380:FF:000001">
    <property type="entry name" value="Calpain-1 catalytic subunit"/>
    <property type="match status" value="1"/>
</dbReference>
<accession>A0A8C3R2H2</accession>
<dbReference type="SUPFAM" id="SSF49758">
    <property type="entry name" value="Calpain large subunit, middle domain (domain III)"/>
    <property type="match status" value="1"/>
</dbReference>
<dbReference type="PANTHER" id="PTHR10183">
    <property type="entry name" value="CALPAIN"/>
    <property type="match status" value="1"/>
</dbReference>
<dbReference type="PROSITE" id="PS50203">
    <property type="entry name" value="CALPAIN_CAT"/>
    <property type="match status" value="1"/>
</dbReference>
<evidence type="ECO:0000256" key="3">
    <source>
        <dbReference type="ARBA" id="ARBA00022723"/>
    </source>
</evidence>
<feature type="active site" evidence="9 10">
    <location>
        <position position="262"/>
    </location>
</feature>
<evidence type="ECO:0000256" key="4">
    <source>
        <dbReference type="ARBA" id="ARBA00022737"/>
    </source>
</evidence>
<dbReference type="SMART" id="SM00230">
    <property type="entry name" value="CysPc"/>
    <property type="match status" value="1"/>
</dbReference>
<dbReference type="InterPro" id="IPR033883">
    <property type="entry name" value="C2_III"/>
</dbReference>
<evidence type="ECO:0000256" key="8">
    <source>
        <dbReference type="ARBA" id="ARBA00054695"/>
    </source>
</evidence>
<dbReference type="CDD" id="cd00214">
    <property type="entry name" value="Calpain_III"/>
    <property type="match status" value="1"/>
</dbReference>
<dbReference type="SMART" id="SM00720">
    <property type="entry name" value="calpain_III"/>
    <property type="match status" value="1"/>
</dbReference>
<dbReference type="Proteomes" id="UP000694396">
    <property type="component" value="Unplaced"/>
</dbReference>
<keyword evidence="4" id="KW-0677">Repeat</keyword>
<evidence type="ECO:0000256" key="2">
    <source>
        <dbReference type="ARBA" id="ARBA00022670"/>
    </source>
</evidence>
<dbReference type="PANTHER" id="PTHR10183:SF374">
    <property type="entry name" value="CALPAIN-8"/>
    <property type="match status" value="1"/>
</dbReference>
<feature type="active site" evidence="9 10">
    <location>
        <position position="105"/>
    </location>
</feature>
<name>A0A8C3R2H2_9PASS</name>
<evidence type="ECO:0000256" key="7">
    <source>
        <dbReference type="ARBA" id="ARBA00022837"/>
    </source>
</evidence>
<organism evidence="12 13">
    <name type="scientific">Cyanoderma ruficeps</name>
    <name type="common">rufous-capped babbler</name>
    <dbReference type="NCBI Taxonomy" id="181631"/>
    <lineage>
        <taxon>Eukaryota</taxon>
        <taxon>Metazoa</taxon>
        <taxon>Chordata</taxon>
        <taxon>Craniata</taxon>
        <taxon>Vertebrata</taxon>
        <taxon>Euteleostomi</taxon>
        <taxon>Archelosauria</taxon>
        <taxon>Archosauria</taxon>
        <taxon>Dinosauria</taxon>
        <taxon>Saurischia</taxon>
        <taxon>Theropoda</taxon>
        <taxon>Coelurosauria</taxon>
        <taxon>Aves</taxon>
        <taxon>Neognathae</taxon>
        <taxon>Neoaves</taxon>
        <taxon>Telluraves</taxon>
        <taxon>Australaves</taxon>
        <taxon>Passeriformes</taxon>
        <taxon>Sylvioidea</taxon>
        <taxon>Timaliidae</taxon>
        <taxon>Cyanoderma</taxon>
    </lineage>
</organism>
<dbReference type="AlphaFoldDB" id="A0A8C3R2H2"/>
<keyword evidence="3" id="KW-0479">Metal-binding</keyword>
<keyword evidence="2 10" id="KW-0645">Protease</keyword>
<evidence type="ECO:0000256" key="10">
    <source>
        <dbReference type="PROSITE-ProRule" id="PRU00239"/>
    </source>
</evidence>
<keyword evidence="5 10" id="KW-0378">Hydrolase</keyword>
<proteinExistence type="inferred from homology"/>
<evidence type="ECO:0000256" key="6">
    <source>
        <dbReference type="ARBA" id="ARBA00022807"/>
    </source>
</evidence>
<evidence type="ECO:0000256" key="1">
    <source>
        <dbReference type="ARBA" id="ARBA00007623"/>
    </source>
</evidence>
<dbReference type="Pfam" id="PF00648">
    <property type="entry name" value="Peptidase_C2"/>
    <property type="match status" value="1"/>
</dbReference>
<dbReference type="InterPro" id="IPR038765">
    <property type="entry name" value="Papain-like_cys_pep_sf"/>
</dbReference>
<comment type="similarity">
    <text evidence="1">Belongs to the peptidase C2 family.</text>
</comment>
<reference evidence="12" key="2">
    <citation type="submission" date="2025-09" db="UniProtKB">
        <authorList>
            <consortium name="Ensembl"/>
        </authorList>
    </citation>
    <scope>IDENTIFICATION</scope>
</reference>
<keyword evidence="6 10" id="KW-0788">Thiol protease</keyword>
<dbReference type="Gene3D" id="3.90.70.10">
    <property type="entry name" value="Cysteine proteinases"/>
    <property type="match status" value="1"/>
</dbReference>
<keyword evidence="13" id="KW-1185">Reference proteome</keyword>
<dbReference type="InterPro" id="IPR001300">
    <property type="entry name" value="Peptidase_C2_calpain_cat"/>
</dbReference>
<evidence type="ECO:0000256" key="5">
    <source>
        <dbReference type="ARBA" id="ARBA00022801"/>
    </source>
</evidence>
<feature type="active site" evidence="9 10">
    <location>
        <position position="286"/>
    </location>
</feature>
<dbReference type="GO" id="GO:0005737">
    <property type="term" value="C:cytoplasm"/>
    <property type="evidence" value="ECO:0007669"/>
    <property type="project" value="TreeGrafter"/>
</dbReference>
<sequence>MAGVTARLCQERAAADGLGSNGNAIKYLKQDYEALKQQCLQTGTLFKDEEFPACPSALGYQDLGPYSYKTQGIVWKRPTELCANPQFIIGGATRTDVCQGELGDCWLLAAIASLTLNPDILFRVVPKAQSFQKDYAGIFHFQFWQYGEWVDVVVDDRLPTRSGKLLFVHSEEGNEFWSALLEKAYAKLNGSYEALAGGSTVEGFEDFTGGISESYELRRAPSNLYQIIQKALRAGSLLGCSIDITATAEIEAITSLKLVKGHAYSITGAEEVYYRGRPEKLVRLRNPWGEVEWTGSWSDNAPEWNYVDPKQKQALDKQVDDGEFWMAFSDFQRQFSRLEICNLTPDTLTNNKVNKWDLTLFNGQWRRGSSAGGCQNYQATYWTNPQFRIRLDEADDDHRGSLNEPCCTILVGLMQKNRRRQKRMGEGLLSIGYSLYQVKFLESSTDVQAGRAFFARHQPAARTDPYVNLREVSSRMTLPRGQYLIVPSTFEPYKNGEFCLRVFAEKQYVLFSVQDCEVTATELQRILNRVLAKRKDVKSDGFNINTCREMISLLDVSFECNFITFEVSGSLLQNFLTSWAKFMLQLSRHGWGQKIQPMTAVLSWPSGFRLSEEVQHSIVARYACSTKLTIDFDGFVACMIRLETLFKVFHLLDKDKNGVIQISLPEVGLVGLKYHLIQLQP</sequence>
<feature type="domain" description="Calpain catalytic" evidence="11">
    <location>
        <begin position="45"/>
        <end position="344"/>
    </location>
</feature>
<dbReference type="PROSITE" id="PS00139">
    <property type="entry name" value="THIOL_PROTEASE_CYS"/>
    <property type="match status" value="1"/>
</dbReference>
<dbReference type="Ensembl" id="ENSCRFT00000014874.1">
    <property type="protein sequence ID" value="ENSCRFP00000014371.1"/>
    <property type="gene ID" value="ENSCRFG00000011094.1"/>
</dbReference>
<dbReference type="InterPro" id="IPR000169">
    <property type="entry name" value="Pept_cys_AS"/>
</dbReference>
<evidence type="ECO:0000313" key="13">
    <source>
        <dbReference type="Proteomes" id="UP000694396"/>
    </source>
</evidence>
<dbReference type="InterPro" id="IPR022682">
    <property type="entry name" value="Calpain_domain_III"/>
</dbReference>
<dbReference type="Gene3D" id="1.10.238.10">
    <property type="entry name" value="EF-hand"/>
    <property type="match status" value="1"/>
</dbReference>
<comment type="function">
    <text evidence="8">Calcium-regulated non-lysosomal thiol-protease which catalyze limited proteolysis of substrates involved in cytoskeletal remodeling and signal transduction.</text>
</comment>
<dbReference type="GO" id="GO:0004198">
    <property type="term" value="F:calcium-dependent cysteine-type endopeptidase activity"/>
    <property type="evidence" value="ECO:0007669"/>
    <property type="project" value="InterPro"/>
</dbReference>